<sequence>MRAYYGLPCGNPLRRLLRVFNNDCTKQQKIARRTACNSIHRLASEQACVFCTWPFSIGKFRMFLVSHAQLRVPPDVLYRVSVAIYEMTRLLRQATSIALTLWPCFLPSVDSSIGQYNPGIEINGFYNSNALPYFLSAVDSSNGQ</sequence>
<dbReference type="AlphaFoldDB" id="A0AAV4DZG9"/>
<dbReference type="Proteomes" id="UP000735302">
    <property type="component" value="Unassembled WGS sequence"/>
</dbReference>
<proteinExistence type="predicted"/>
<name>A0AAV4DZG9_9GAST</name>
<gene>
    <name evidence="1" type="ORF">PoB_007626200</name>
</gene>
<keyword evidence="2" id="KW-1185">Reference proteome</keyword>
<organism evidence="1 2">
    <name type="scientific">Plakobranchus ocellatus</name>
    <dbReference type="NCBI Taxonomy" id="259542"/>
    <lineage>
        <taxon>Eukaryota</taxon>
        <taxon>Metazoa</taxon>
        <taxon>Spiralia</taxon>
        <taxon>Lophotrochozoa</taxon>
        <taxon>Mollusca</taxon>
        <taxon>Gastropoda</taxon>
        <taxon>Heterobranchia</taxon>
        <taxon>Euthyneura</taxon>
        <taxon>Panpulmonata</taxon>
        <taxon>Sacoglossa</taxon>
        <taxon>Placobranchoidea</taxon>
        <taxon>Plakobranchidae</taxon>
        <taxon>Plakobranchus</taxon>
    </lineage>
</organism>
<evidence type="ECO:0000313" key="2">
    <source>
        <dbReference type="Proteomes" id="UP000735302"/>
    </source>
</evidence>
<comment type="caution">
    <text evidence="1">The sequence shown here is derived from an EMBL/GenBank/DDBJ whole genome shotgun (WGS) entry which is preliminary data.</text>
</comment>
<protein>
    <submittedName>
        <fullName evidence="1">Uncharacterized protein</fullName>
    </submittedName>
</protein>
<accession>A0AAV4DZG9</accession>
<dbReference type="EMBL" id="BLXT01008499">
    <property type="protein sequence ID" value="GFO49757.1"/>
    <property type="molecule type" value="Genomic_DNA"/>
</dbReference>
<evidence type="ECO:0000313" key="1">
    <source>
        <dbReference type="EMBL" id="GFO49757.1"/>
    </source>
</evidence>
<reference evidence="1 2" key="1">
    <citation type="journal article" date="2021" name="Elife">
        <title>Chloroplast acquisition without the gene transfer in kleptoplastic sea slugs, Plakobranchus ocellatus.</title>
        <authorList>
            <person name="Maeda T."/>
            <person name="Takahashi S."/>
            <person name="Yoshida T."/>
            <person name="Shimamura S."/>
            <person name="Takaki Y."/>
            <person name="Nagai Y."/>
            <person name="Toyoda A."/>
            <person name="Suzuki Y."/>
            <person name="Arimoto A."/>
            <person name="Ishii H."/>
            <person name="Satoh N."/>
            <person name="Nishiyama T."/>
            <person name="Hasebe M."/>
            <person name="Maruyama T."/>
            <person name="Minagawa J."/>
            <person name="Obokata J."/>
            <person name="Shigenobu S."/>
        </authorList>
    </citation>
    <scope>NUCLEOTIDE SEQUENCE [LARGE SCALE GENOMIC DNA]</scope>
</reference>